<gene>
    <name evidence="2" type="ORF">LSTR_LSTR016793</name>
</gene>
<reference evidence="2 3" key="1">
    <citation type="journal article" date="2017" name="Gigascience">
        <title>Genome sequence of the small brown planthopper, Laodelphax striatellus.</title>
        <authorList>
            <person name="Zhu J."/>
            <person name="Jiang F."/>
            <person name="Wang X."/>
            <person name="Yang P."/>
            <person name="Bao Y."/>
            <person name="Zhao W."/>
            <person name="Wang W."/>
            <person name="Lu H."/>
            <person name="Wang Q."/>
            <person name="Cui N."/>
            <person name="Li J."/>
            <person name="Chen X."/>
            <person name="Luo L."/>
            <person name="Yu J."/>
            <person name="Kang L."/>
            <person name="Cui F."/>
        </authorList>
    </citation>
    <scope>NUCLEOTIDE SEQUENCE [LARGE SCALE GENOMIC DNA]</scope>
    <source>
        <strain evidence="2">Lst14</strain>
    </source>
</reference>
<organism evidence="2 3">
    <name type="scientific">Laodelphax striatellus</name>
    <name type="common">Small brown planthopper</name>
    <name type="synonym">Delphax striatella</name>
    <dbReference type="NCBI Taxonomy" id="195883"/>
    <lineage>
        <taxon>Eukaryota</taxon>
        <taxon>Metazoa</taxon>
        <taxon>Ecdysozoa</taxon>
        <taxon>Arthropoda</taxon>
        <taxon>Hexapoda</taxon>
        <taxon>Insecta</taxon>
        <taxon>Pterygota</taxon>
        <taxon>Neoptera</taxon>
        <taxon>Paraneoptera</taxon>
        <taxon>Hemiptera</taxon>
        <taxon>Auchenorrhyncha</taxon>
        <taxon>Fulgoroidea</taxon>
        <taxon>Delphacidae</taxon>
        <taxon>Criomorphinae</taxon>
        <taxon>Laodelphax</taxon>
    </lineage>
</organism>
<feature type="compositionally biased region" description="Low complexity" evidence="1">
    <location>
        <begin position="24"/>
        <end position="35"/>
    </location>
</feature>
<dbReference type="OrthoDB" id="9880441at2759"/>
<dbReference type="Proteomes" id="UP000291343">
    <property type="component" value="Unassembled WGS sequence"/>
</dbReference>
<accession>A0A482X504</accession>
<comment type="caution">
    <text evidence="2">The sequence shown here is derived from an EMBL/GenBank/DDBJ whole genome shotgun (WGS) entry which is preliminary data.</text>
</comment>
<feature type="region of interest" description="Disordered" evidence="1">
    <location>
        <begin position="16"/>
        <end position="38"/>
    </location>
</feature>
<dbReference type="InParanoid" id="A0A482X504"/>
<dbReference type="EMBL" id="QKKF02017365">
    <property type="protein sequence ID" value="RZF40975.1"/>
    <property type="molecule type" value="Genomic_DNA"/>
</dbReference>
<evidence type="ECO:0000313" key="3">
    <source>
        <dbReference type="Proteomes" id="UP000291343"/>
    </source>
</evidence>
<keyword evidence="3" id="KW-1185">Reference proteome</keyword>
<dbReference type="AlphaFoldDB" id="A0A482X504"/>
<sequence length="296" mass="34320">MQEDLGPGEVFLREQLQEGQFSGEQLQEEPFPQFQGKPSLADRFQEEPFLEKQFQRGLFPGEQFRQEPFLGEQLQREQFQEEPFQREQFPEEQFLADQAPGEQMSFLGDQVPVGFNQDYNTPDKFRHGFETRDSQPPSRNSPLYDLGYQMSLNDQDPLIDLEPRGYTEGGMVYLPNGKWWNSQVTDGAAKNEEEAEEEALSQILSDLDPAMGWGFKRRERLDVKKPGPFFSTNNYAFKVEEAEEEALSQILSDLDPAMGWGFKRRERLDVKKPGPFFSTNNYAFKVGRIEVKIIIF</sequence>
<name>A0A482X504_LAOST</name>
<protein>
    <submittedName>
        <fullName evidence="2">Uncharacterized protein</fullName>
    </submittedName>
</protein>
<evidence type="ECO:0000256" key="1">
    <source>
        <dbReference type="SAM" id="MobiDB-lite"/>
    </source>
</evidence>
<proteinExistence type="predicted"/>
<evidence type="ECO:0000313" key="2">
    <source>
        <dbReference type="EMBL" id="RZF40975.1"/>
    </source>
</evidence>